<gene>
    <name evidence="1" type="ORF">QAD02_012715</name>
</gene>
<dbReference type="EMBL" id="CM056742">
    <property type="protein sequence ID" value="KAJ8676928.1"/>
    <property type="molecule type" value="Genomic_DNA"/>
</dbReference>
<proteinExistence type="predicted"/>
<sequence length="141" mass="16250">MEKSRYLFDPNVRPTSYFKKKISGIVRGLQVLNSEDDQEVTEYENFVTYPQPCYPEAHEPSGALSNTHDEPDVAPSDAQRLLQCESNDENSRPPDYQFDLHVTFQEIPECVGRLTLDSDTVSIAIIMLYKWKYKSPKLLQC</sequence>
<dbReference type="Proteomes" id="UP001239111">
    <property type="component" value="Chromosome 2"/>
</dbReference>
<keyword evidence="2" id="KW-1185">Reference proteome</keyword>
<reference evidence="1" key="1">
    <citation type="submission" date="2023-04" db="EMBL/GenBank/DDBJ databases">
        <title>A chromosome-level genome assembly of the parasitoid wasp Eretmocerus hayati.</title>
        <authorList>
            <person name="Zhong Y."/>
            <person name="Liu S."/>
            <person name="Liu Y."/>
        </authorList>
    </citation>
    <scope>NUCLEOTIDE SEQUENCE</scope>
    <source>
        <strain evidence="1">ZJU_SS_LIU_2023</strain>
    </source>
</reference>
<protein>
    <submittedName>
        <fullName evidence="1">Uncharacterized protein</fullName>
    </submittedName>
</protein>
<evidence type="ECO:0000313" key="2">
    <source>
        <dbReference type="Proteomes" id="UP001239111"/>
    </source>
</evidence>
<evidence type="ECO:0000313" key="1">
    <source>
        <dbReference type="EMBL" id="KAJ8676928.1"/>
    </source>
</evidence>
<accession>A0ACC2P0E8</accession>
<comment type="caution">
    <text evidence="1">The sequence shown here is derived from an EMBL/GenBank/DDBJ whole genome shotgun (WGS) entry which is preliminary data.</text>
</comment>
<organism evidence="1 2">
    <name type="scientific">Eretmocerus hayati</name>
    <dbReference type="NCBI Taxonomy" id="131215"/>
    <lineage>
        <taxon>Eukaryota</taxon>
        <taxon>Metazoa</taxon>
        <taxon>Ecdysozoa</taxon>
        <taxon>Arthropoda</taxon>
        <taxon>Hexapoda</taxon>
        <taxon>Insecta</taxon>
        <taxon>Pterygota</taxon>
        <taxon>Neoptera</taxon>
        <taxon>Endopterygota</taxon>
        <taxon>Hymenoptera</taxon>
        <taxon>Apocrita</taxon>
        <taxon>Proctotrupomorpha</taxon>
        <taxon>Chalcidoidea</taxon>
        <taxon>Aphelinidae</taxon>
        <taxon>Aphelininae</taxon>
        <taxon>Eretmocerus</taxon>
    </lineage>
</organism>
<name>A0ACC2P0E8_9HYME</name>